<dbReference type="InterPro" id="IPR010722">
    <property type="entry name" value="BATS_dom"/>
</dbReference>
<dbReference type="CDD" id="cd01335">
    <property type="entry name" value="Radical_SAM"/>
    <property type="match status" value="1"/>
</dbReference>
<dbReference type="RefSeq" id="WP_343757719.1">
    <property type="nucleotide sequence ID" value="NZ_BAAACG010000001.1"/>
</dbReference>
<keyword evidence="6" id="KW-0411">Iron-sulfur</keyword>
<evidence type="ECO:0000313" key="9">
    <source>
        <dbReference type="Proteomes" id="UP001501510"/>
    </source>
</evidence>
<dbReference type="Pfam" id="PF06968">
    <property type="entry name" value="BATS"/>
    <property type="match status" value="1"/>
</dbReference>
<evidence type="ECO:0000256" key="5">
    <source>
        <dbReference type="ARBA" id="ARBA00023004"/>
    </source>
</evidence>
<comment type="cofactor">
    <cofactor evidence="1">
        <name>[4Fe-4S] cluster</name>
        <dbReference type="ChEBI" id="CHEBI:49883"/>
    </cofactor>
</comment>
<accession>A0ABP3UJ74</accession>
<dbReference type="SFLD" id="SFLDG01081">
    <property type="entry name" value="cleavage_of_the_Ca-Cb_bond_in"/>
    <property type="match status" value="1"/>
</dbReference>
<evidence type="ECO:0000256" key="4">
    <source>
        <dbReference type="ARBA" id="ARBA00022723"/>
    </source>
</evidence>
<keyword evidence="3" id="KW-0949">S-adenosyl-L-methionine</keyword>
<feature type="domain" description="Radical SAM core" evidence="7">
    <location>
        <begin position="67"/>
        <end position="305"/>
    </location>
</feature>
<dbReference type="InterPro" id="IPR007197">
    <property type="entry name" value="rSAM"/>
</dbReference>
<proteinExistence type="predicted"/>
<keyword evidence="4" id="KW-0479">Metal-binding</keyword>
<dbReference type="Proteomes" id="UP001501510">
    <property type="component" value="Unassembled WGS sequence"/>
</dbReference>
<dbReference type="Gene3D" id="3.20.20.70">
    <property type="entry name" value="Aldolase class I"/>
    <property type="match status" value="1"/>
</dbReference>
<evidence type="ECO:0000256" key="2">
    <source>
        <dbReference type="ARBA" id="ARBA00022485"/>
    </source>
</evidence>
<dbReference type="InterPro" id="IPR034428">
    <property type="entry name" value="ThiH/NoCL/HydG-like"/>
</dbReference>
<dbReference type="PANTHER" id="PTHR43583">
    <property type="entry name" value="2-IMINOACETATE SYNTHASE"/>
    <property type="match status" value="1"/>
</dbReference>
<reference evidence="9" key="1">
    <citation type="journal article" date="2019" name="Int. J. Syst. Evol. Microbiol.">
        <title>The Global Catalogue of Microorganisms (GCM) 10K type strain sequencing project: providing services to taxonomists for standard genome sequencing and annotation.</title>
        <authorList>
            <consortium name="The Broad Institute Genomics Platform"/>
            <consortium name="The Broad Institute Genome Sequencing Center for Infectious Disease"/>
            <person name="Wu L."/>
            <person name="Ma J."/>
        </authorList>
    </citation>
    <scope>NUCLEOTIDE SEQUENCE [LARGE SCALE GENOMIC DNA]</scope>
    <source>
        <strain evidence="9">JCM 1407</strain>
    </source>
</reference>
<dbReference type="SFLD" id="SFLDF00301">
    <property type="entry name" value="2-iminoacetate_synthase_(ThiH)"/>
    <property type="match status" value="1"/>
</dbReference>
<dbReference type="SUPFAM" id="SSF102114">
    <property type="entry name" value="Radical SAM enzymes"/>
    <property type="match status" value="1"/>
</dbReference>
<dbReference type="SFLD" id="SFLDS00029">
    <property type="entry name" value="Radical_SAM"/>
    <property type="match status" value="1"/>
</dbReference>
<evidence type="ECO:0000256" key="6">
    <source>
        <dbReference type="ARBA" id="ARBA00023014"/>
    </source>
</evidence>
<evidence type="ECO:0000313" key="8">
    <source>
        <dbReference type="EMBL" id="GAA0731908.1"/>
    </source>
</evidence>
<evidence type="ECO:0000256" key="1">
    <source>
        <dbReference type="ARBA" id="ARBA00001966"/>
    </source>
</evidence>
<dbReference type="NCBIfam" id="TIGR02351">
    <property type="entry name" value="thiH"/>
    <property type="match status" value="1"/>
</dbReference>
<dbReference type="PANTHER" id="PTHR43583:SF1">
    <property type="entry name" value="2-IMINOACETATE SYNTHASE"/>
    <property type="match status" value="1"/>
</dbReference>
<dbReference type="Pfam" id="PF04055">
    <property type="entry name" value="Radical_SAM"/>
    <property type="match status" value="1"/>
</dbReference>
<dbReference type="InterPro" id="IPR012726">
    <property type="entry name" value="ThiH"/>
</dbReference>
<gene>
    <name evidence="8" type="primary">thiH</name>
    <name evidence="8" type="ORF">GCM10008906_00900</name>
</gene>
<dbReference type="InterPro" id="IPR013785">
    <property type="entry name" value="Aldolase_TIM"/>
</dbReference>
<protein>
    <submittedName>
        <fullName evidence="8">2-iminoacetate synthase ThiH</fullName>
    </submittedName>
</protein>
<evidence type="ECO:0000256" key="3">
    <source>
        <dbReference type="ARBA" id="ARBA00022691"/>
    </source>
</evidence>
<dbReference type="InterPro" id="IPR058240">
    <property type="entry name" value="rSAM_sf"/>
</dbReference>
<dbReference type="SMART" id="SM00876">
    <property type="entry name" value="BATS"/>
    <property type="match status" value="1"/>
</dbReference>
<dbReference type="SFLD" id="SFLDG01060">
    <property type="entry name" value="BATS_domain_containing"/>
    <property type="match status" value="1"/>
</dbReference>
<keyword evidence="9" id="KW-1185">Reference proteome</keyword>
<comment type="caution">
    <text evidence="8">The sequence shown here is derived from an EMBL/GenBank/DDBJ whole genome shotgun (WGS) entry which is preliminary data.</text>
</comment>
<organism evidence="8 9">
    <name type="scientific">Clostridium oceanicum</name>
    <dbReference type="NCBI Taxonomy" id="1543"/>
    <lineage>
        <taxon>Bacteria</taxon>
        <taxon>Bacillati</taxon>
        <taxon>Bacillota</taxon>
        <taxon>Clostridia</taxon>
        <taxon>Eubacteriales</taxon>
        <taxon>Clostridiaceae</taxon>
        <taxon>Clostridium</taxon>
    </lineage>
</organism>
<dbReference type="PROSITE" id="PS51918">
    <property type="entry name" value="RADICAL_SAM"/>
    <property type="match status" value="1"/>
</dbReference>
<dbReference type="EMBL" id="BAAACG010000001">
    <property type="protein sequence ID" value="GAA0731908.1"/>
    <property type="molecule type" value="Genomic_DNA"/>
</dbReference>
<name>A0ABP3UJ74_9CLOT</name>
<sequence length="367" mass="42459">MGFYDEYLKYKDFDFHKFFENVDDQDILRAINKNKLDVYDFLALLSPKAENYLEEIATKAHRLTLNNFGKAVVLFTPMYLGNYCVNKCAYCGFNFDNDIKRKKLTMEEVDREAKKIYETGLRHILILTGSSRKETPVSYMIDAINILKKYFDSISIEVYPLKEEEYRQVVEAGVEGLSIYQEVYNEEIYDKVHLAGPKKNYMFRLNAPERACKARIRNVCIGALLGLDDWRREFFYGGLHAKYLQDKYSDVDVALALPRIRAHAGSFTQIYDANDKNVVQMVLACRLFMPRAGITMTTREKAEFKNHLLPLGVNKISAGVTTEVGGHTLEDESDPQFDIIDGRSVEEVRKDLLNLGYQPVFKDWMKI</sequence>
<evidence type="ECO:0000259" key="7">
    <source>
        <dbReference type="PROSITE" id="PS51918"/>
    </source>
</evidence>
<keyword evidence="5" id="KW-0408">Iron</keyword>
<keyword evidence="2" id="KW-0004">4Fe-4S</keyword>